<evidence type="ECO:0000313" key="1">
    <source>
        <dbReference type="EMBL" id="RNF22464.1"/>
    </source>
</evidence>
<dbReference type="SUPFAM" id="SSF81301">
    <property type="entry name" value="Nucleotidyltransferase"/>
    <property type="match status" value="1"/>
</dbReference>
<evidence type="ECO:0000313" key="2">
    <source>
        <dbReference type="Proteomes" id="UP000284403"/>
    </source>
</evidence>
<reference evidence="1 2" key="1">
    <citation type="journal article" date="2018" name="BMC Genomics">
        <title>Genomic comparison of Trypanosoma conorhini and Trypanosoma rangeli to Trypanosoma cruzi strains of high and low virulence.</title>
        <authorList>
            <person name="Bradwell K.R."/>
            <person name="Koparde V.N."/>
            <person name="Matveyev A.V."/>
            <person name="Serrano M.G."/>
            <person name="Alves J.M."/>
            <person name="Parikh H."/>
            <person name="Huang B."/>
            <person name="Lee V."/>
            <person name="Espinosa-Alvarez O."/>
            <person name="Ortiz P.A."/>
            <person name="Costa-Martins A.G."/>
            <person name="Teixeira M.M."/>
            <person name="Buck G.A."/>
        </authorList>
    </citation>
    <scope>NUCLEOTIDE SEQUENCE [LARGE SCALE GENOMIC DNA]</scope>
    <source>
        <strain evidence="1 2">025E</strain>
    </source>
</reference>
<keyword evidence="1" id="KW-0548">Nucleotidyltransferase</keyword>
<dbReference type="EMBL" id="MKKU01000137">
    <property type="protein sequence ID" value="RNF22464.1"/>
    <property type="molecule type" value="Genomic_DNA"/>
</dbReference>
<name>A0A3R7LXC6_9TRYP</name>
<proteinExistence type="predicted"/>
<dbReference type="OrthoDB" id="250334at2759"/>
<gene>
    <name evidence="1" type="ORF">Tco025E_03136</name>
</gene>
<dbReference type="InterPro" id="IPR043519">
    <property type="entry name" value="NT_sf"/>
</dbReference>
<dbReference type="Proteomes" id="UP000284403">
    <property type="component" value="Unassembled WGS sequence"/>
</dbReference>
<dbReference type="GO" id="GO:1990817">
    <property type="term" value="F:poly(A) RNA polymerase activity"/>
    <property type="evidence" value="ECO:0007669"/>
    <property type="project" value="UniProtKB-EC"/>
</dbReference>
<accession>A0A3R7LXC6</accession>
<dbReference type="RefSeq" id="XP_029229849.1">
    <property type="nucleotide sequence ID" value="XM_029370058.1"/>
</dbReference>
<comment type="caution">
    <text evidence="1">The sequence shown here is derived from an EMBL/GenBank/DDBJ whole genome shotgun (WGS) entry which is preliminary data.</text>
</comment>
<organism evidence="1 2">
    <name type="scientific">Trypanosoma conorhini</name>
    <dbReference type="NCBI Taxonomy" id="83891"/>
    <lineage>
        <taxon>Eukaryota</taxon>
        <taxon>Discoba</taxon>
        <taxon>Euglenozoa</taxon>
        <taxon>Kinetoplastea</taxon>
        <taxon>Metakinetoplastina</taxon>
        <taxon>Trypanosomatida</taxon>
        <taxon>Trypanosomatidae</taxon>
        <taxon>Trypanosoma</taxon>
    </lineage>
</organism>
<dbReference type="EC" id="2.7.7.19" evidence="1"/>
<keyword evidence="2" id="KW-1185">Reference proteome</keyword>
<keyword evidence="1" id="KW-0808">Transferase</keyword>
<sequence>MEGLYGPTRPLEVPPVQPRDLVESKRLCEEVAAVPDTRVSEAIRLIEFAAYRLVERLTTDPQERWVRAHPFGSCGLNASVADSDLDMYGEFFPTPRPSFPPSVASSRALYWVPHHATLPL</sequence>
<protein>
    <submittedName>
        <fullName evidence="1">Poly(A) polymerase</fullName>
        <ecNumber evidence="1">2.7.7.19</ecNumber>
    </submittedName>
</protein>
<dbReference type="GeneID" id="40316747"/>
<dbReference type="AlphaFoldDB" id="A0A3R7LXC6"/>